<sequence>MKLDKRLHLHSLGLLFIAVLVALPERLHVPLYQDMTVYWVETGQSIWLLFGALFTFIYAKITPMPREKKIFWLWSVTWWVMLFGRGISWGRDYAPEQPKIYFHLISYLLIGIVIVTFLVRPELHREVFRRLKSETLPLWDCLIMVVCFIIADTIEHHRYFAFLFLQDHSYQDLMEEMFEVPFMLALFSVAFYLMKKDAISNHHKLDASINGKLKWFTACCK</sequence>
<feature type="transmembrane region" description="Helical" evidence="1">
    <location>
        <begin position="36"/>
        <end position="58"/>
    </location>
</feature>
<dbReference type="RefSeq" id="WP_182611403.1">
    <property type="nucleotide sequence ID" value="NZ_CP071409.1"/>
</dbReference>
<feature type="transmembrane region" description="Helical" evidence="1">
    <location>
        <begin position="177"/>
        <end position="194"/>
    </location>
</feature>
<feature type="transmembrane region" description="Helical" evidence="1">
    <location>
        <begin position="139"/>
        <end position="157"/>
    </location>
</feature>
<organism evidence="2 3">
    <name type="scientific">[Pantoea] beijingensis</name>
    <dbReference type="NCBI Taxonomy" id="1324864"/>
    <lineage>
        <taxon>Bacteria</taxon>
        <taxon>Pseudomonadati</taxon>
        <taxon>Pseudomonadota</taxon>
        <taxon>Gammaproteobacteria</taxon>
        <taxon>Enterobacterales</taxon>
        <taxon>Erwiniaceae</taxon>
        <taxon>Erwinia</taxon>
    </lineage>
</organism>
<dbReference type="Proteomes" id="UP000288794">
    <property type="component" value="Unassembled WGS sequence"/>
</dbReference>
<keyword evidence="3" id="KW-1185">Reference proteome</keyword>
<dbReference type="AlphaFoldDB" id="A0A443IDE5"/>
<accession>A0A443IDE5</accession>
<dbReference type="EMBL" id="JMEE01000028">
    <property type="protein sequence ID" value="RWR02228.1"/>
    <property type="molecule type" value="Genomic_DNA"/>
</dbReference>
<protein>
    <submittedName>
        <fullName evidence="2">Membrane protein</fullName>
    </submittedName>
</protein>
<keyword evidence="1" id="KW-1133">Transmembrane helix</keyword>
<proteinExistence type="predicted"/>
<feature type="transmembrane region" description="Helical" evidence="1">
    <location>
        <begin position="70"/>
        <end position="88"/>
    </location>
</feature>
<feature type="transmembrane region" description="Helical" evidence="1">
    <location>
        <begin position="100"/>
        <end position="119"/>
    </location>
</feature>
<keyword evidence="1" id="KW-0812">Transmembrane</keyword>
<evidence type="ECO:0000313" key="3">
    <source>
        <dbReference type="Proteomes" id="UP000288794"/>
    </source>
</evidence>
<evidence type="ECO:0000313" key="2">
    <source>
        <dbReference type="EMBL" id="RWR02228.1"/>
    </source>
</evidence>
<gene>
    <name evidence="2" type="ORF">ED28_09180</name>
</gene>
<name>A0A443IDE5_9GAMM</name>
<keyword evidence="1" id="KW-0472">Membrane</keyword>
<evidence type="ECO:0000256" key="1">
    <source>
        <dbReference type="SAM" id="Phobius"/>
    </source>
</evidence>
<comment type="caution">
    <text evidence="2">The sequence shown here is derived from an EMBL/GenBank/DDBJ whole genome shotgun (WGS) entry which is preliminary data.</text>
</comment>
<feature type="transmembrane region" description="Helical" evidence="1">
    <location>
        <begin position="7"/>
        <end position="24"/>
    </location>
</feature>
<reference evidence="2 3" key="1">
    <citation type="submission" date="2014-04" db="EMBL/GenBank/DDBJ databases">
        <title>Draft genome sequence of Pantoea beijingensis strain LMG 27579, an emerging pathogen to Pleurotus eryngii with potential industrial application.</title>
        <authorList>
            <person name="Xu F."/>
            <person name="Liu Y."/>
            <person name="Wang S."/>
            <person name="Yin Y."/>
            <person name="Ma Y."/>
            <person name="Zhao S."/>
            <person name="Rong C."/>
        </authorList>
    </citation>
    <scope>NUCLEOTIDE SEQUENCE [LARGE SCALE GENOMIC DNA]</scope>
    <source>
        <strain evidence="2 3">LMG 27579</strain>
    </source>
</reference>